<name>A0A563DZN0_9MICO</name>
<reference evidence="6 7" key="2">
    <citation type="submission" date="2019-08" db="EMBL/GenBank/DDBJ databases">
        <title>Jejuicoccus antrihumi gen. nov., sp. nov., a new member of the family Dermacoccaceae isolated from a cave.</title>
        <authorList>
            <person name="Schumann P."/>
            <person name="Kim I.S."/>
        </authorList>
    </citation>
    <scope>NUCLEOTIDE SEQUENCE [LARGE SCALE GENOMIC DNA]</scope>
    <source>
        <strain evidence="6 7">C5-26</strain>
    </source>
</reference>
<evidence type="ECO:0000256" key="1">
    <source>
        <dbReference type="ARBA" id="ARBA00004196"/>
    </source>
</evidence>
<keyword evidence="7" id="KW-1185">Reference proteome</keyword>
<evidence type="ECO:0000259" key="5">
    <source>
        <dbReference type="Pfam" id="PF13407"/>
    </source>
</evidence>
<comment type="caution">
    <text evidence="6">The sequence shown here is derived from an EMBL/GenBank/DDBJ whole genome shotgun (WGS) entry which is preliminary data.</text>
</comment>
<dbReference type="AlphaFoldDB" id="A0A563DZN0"/>
<feature type="signal peptide" evidence="4">
    <location>
        <begin position="1"/>
        <end position="26"/>
    </location>
</feature>
<dbReference type="OrthoDB" id="4827464at2"/>
<evidence type="ECO:0000256" key="3">
    <source>
        <dbReference type="ARBA" id="ARBA00022729"/>
    </source>
</evidence>
<evidence type="ECO:0000256" key="4">
    <source>
        <dbReference type="SAM" id="SignalP"/>
    </source>
</evidence>
<dbReference type="InterPro" id="IPR028082">
    <property type="entry name" value="Peripla_BP_I"/>
</dbReference>
<protein>
    <submittedName>
        <fullName evidence="6">Sugar ABC transporter substrate-binding protein</fullName>
    </submittedName>
</protein>
<keyword evidence="3 4" id="KW-0732">Signal</keyword>
<dbReference type="Pfam" id="PF13407">
    <property type="entry name" value="Peripla_BP_4"/>
    <property type="match status" value="1"/>
</dbReference>
<dbReference type="GO" id="GO:0030313">
    <property type="term" value="C:cell envelope"/>
    <property type="evidence" value="ECO:0007669"/>
    <property type="project" value="UniProtKB-SubCell"/>
</dbReference>
<comment type="subcellular location">
    <subcellularLocation>
        <location evidence="1">Cell envelope</location>
    </subcellularLocation>
</comment>
<dbReference type="GO" id="GO:0030246">
    <property type="term" value="F:carbohydrate binding"/>
    <property type="evidence" value="ECO:0007669"/>
    <property type="project" value="UniProtKB-ARBA"/>
</dbReference>
<evidence type="ECO:0000313" key="7">
    <source>
        <dbReference type="Proteomes" id="UP000320244"/>
    </source>
</evidence>
<dbReference type="InterPro" id="IPR025997">
    <property type="entry name" value="SBP_2_dom"/>
</dbReference>
<reference evidence="6 7" key="1">
    <citation type="submission" date="2019-05" db="EMBL/GenBank/DDBJ databases">
        <authorList>
            <person name="Lee S.D."/>
        </authorList>
    </citation>
    <scope>NUCLEOTIDE SEQUENCE [LARGE SCALE GENOMIC DNA]</scope>
    <source>
        <strain evidence="6 7">C5-26</strain>
    </source>
</reference>
<feature type="domain" description="Periplasmic binding protein" evidence="5">
    <location>
        <begin position="66"/>
        <end position="345"/>
    </location>
</feature>
<sequence>MTSAGMNMVRRRARGAVCLASAGVMAATLAACGGSGSSSASSTASGASGASAASSSGGSGAGKIKVALILKEFTNPYWISMEKTAKQEAAKKGVTLHVTAGNSDDDTTSQITQIEQAVAAGDKGIIIALNGDAVNKALTQAKAAGLVVVAVDTPPIPGNIADVTYATDNTAAGVLDGKWAAAKLNGKSADIAMLDDLANQVITVDVDRDHGFLNGMGIPVGNPNVNGKEPTSGKYTGGKGGTYKIACQLPTNGATTGGQTAMETCLSKDSNINLVYAINEPAAEGAAHALKSAGKTGVTVVAIDGGCSNLPFVKSGEIGATAGQFPGKMALEGVDAIAQFAKTGKKPTNQAGKDYFNTGTKLYTDSPQSGVPSITTAAASKVCWG</sequence>
<gene>
    <name evidence="6" type="ORF">FGL98_13680</name>
</gene>
<dbReference type="Gene3D" id="3.40.50.2300">
    <property type="match status" value="2"/>
</dbReference>
<accession>A0A563DZN0</accession>
<comment type="similarity">
    <text evidence="2">Belongs to the bacterial solute-binding protein 2 family.</text>
</comment>
<dbReference type="Proteomes" id="UP000320244">
    <property type="component" value="Unassembled WGS sequence"/>
</dbReference>
<dbReference type="PANTHER" id="PTHR46847">
    <property type="entry name" value="D-ALLOSE-BINDING PERIPLASMIC PROTEIN-RELATED"/>
    <property type="match status" value="1"/>
</dbReference>
<dbReference type="SUPFAM" id="SSF53822">
    <property type="entry name" value="Periplasmic binding protein-like I"/>
    <property type="match status" value="1"/>
</dbReference>
<organism evidence="6 7">
    <name type="scientific">Leekyejoonella antrihumi</name>
    <dbReference type="NCBI Taxonomy" id="1660198"/>
    <lineage>
        <taxon>Bacteria</taxon>
        <taxon>Bacillati</taxon>
        <taxon>Actinomycetota</taxon>
        <taxon>Actinomycetes</taxon>
        <taxon>Micrococcales</taxon>
        <taxon>Dermacoccaceae</taxon>
        <taxon>Leekyejoonella</taxon>
    </lineage>
</organism>
<evidence type="ECO:0000256" key="2">
    <source>
        <dbReference type="ARBA" id="ARBA00007639"/>
    </source>
</evidence>
<evidence type="ECO:0000313" key="6">
    <source>
        <dbReference type="EMBL" id="TWP35423.1"/>
    </source>
</evidence>
<proteinExistence type="inferred from homology"/>
<feature type="chain" id="PRO_5039599701" evidence="4">
    <location>
        <begin position="27"/>
        <end position="385"/>
    </location>
</feature>
<dbReference type="EMBL" id="VCQV01000019">
    <property type="protein sequence ID" value="TWP35423.1"/>
    <property type="molecule type" value="Genomic_DNA"/>
</dbReference>
<dbReference type="PANTHER" id="PTHR46847:SF1">
    <property type="entry name" value="D-ALLOSE-BINDING PERIPLASMIC PROTEIN-RELATED"/>
    <property type="match status" value="1"/>
</dbReference>